<feature type="compositionally biased region" description="Basic and acidic residues" evidence="2">
    <location>
        <begin position="487"/>
        <end position="496"/>
    </location>
</feature>
<dbReference type="Gene3D" id="2.130.10.10">
    <property type="entry name" value="YVTN repeat-like/Quinoprotein amine dehydrogenase"/>
    <property type="match status" value="1"/>
</dbReference>
<dbReference type="EMBL" id="NEDP02002316">
    <property type="protein sequence ID" value="OWF51155.1"/>
    <property type="molecule type" value="Genomic_DNA"/>
</dbReference>
<dbReference type="GO" id="GO:0005737">
    <property type="term" value="C:cytoplasm"/>
    <property type="evidence" value="ECO:0007669"/>
    <property type="project" value="UniProtKB-ARBA"/>
</dbReference>
<evidence type="ECO:0000313" key="4">
    <source>
        <dbReference type="EMBL" id="OWF51155.1"/>
    </source>
</evidence>
<sequence length="1695" mass="188521">MEDPTMEEQTEANIEPETEQNNVDLNPDLDPESDQEPETKDEEDKLEPDQEEDTEEEQPRCSVSPKIARPKLPEFTGNGRISSHTRSKTDPGRGGEIKAIIDKTMEDIKELNKVDFTIYNRPKVFPKPLHQRSQSTHASPRASPTPGSPSVEEKVSALNRNRSRSLKVLTDMLKSGRGGNDFRSGNIPDVGNDVKSNSDSQLLPRRKREGKESSVERRSSSDGQLQARRQDSSGALTHESRGSGARTPDIYSHQKEFGQSDRHYSDHNEQKRKGGTLPRYRQESGKFRRAKSEVRKAAPVSDDEGLDVTSDHESGGHGLVKPFHSIDTNSKFFTLYKTNPSKRRPHFSGFVKTRYQSNSQGEEQGTRPDDQIGSASRRFTRLELTPLTSKAAKSRLSSLRHVTHPPQSQTTFREGGTMDSNGFGTLLKSPSTESPPPFPGEAEKTSDLSLTDSQTGQSDSMDEASYSEQDDQSEAQTESCDNASDVDTIKPAEKKSNGKTLKQKSKSDPSSDKSQSIDQSELPQLITVSQSTPHLSTDGSQDIEEEVTPDTTIDTDSQEEDRRRRTLSAHQSFDDEVPLQFDATSSTGGSGSPMSYSIEEEGLLSPDSDGPPPSFVSVMYGVTSAPSTPVNQSPTNTLERTNYLNVPTSVTISSTSNNKKSIGRSASSASVLHRERKFSGGSKDKENIRKHSVTIGDDSAATPKPELFPLGDSSGMQALSMPSMTSTWKKERGPSMSPERDQSLVKDKRYHIVEEFYHNEKEYVEALQKLKDKYMTPLKVSSNIDESIVDNIFYMIPEILTHHTIYLDFLENVWAKWDTKTSTIGNIIIGIFSKQTVVDSYLSFVENYRTSGKVIENALQTKSSVQKFLEQCQRDSGSKLSMKDLIVRPIQRIPRYELLIQRLIENTPHDHPDFPLLKEAERVMHNFAIKLGTNESQLEEDQQSTLKKLEVLVPDMSPLVAPDRQYLKHDMVQILTRKDQCCIWIFSDLVIFSSVKRRGGPVTRKVSVILKSPTGNEYAENIKHKVWLRVGLDNIEIVKSQLPPIKKSSLDPDQLEEDINILTEMTEMTNKLNYPHSSLDDVVKEMLASLNKQLSEVSIRSPSLESNKMEILVTTQEGVYPLEICFSSAEKRAIWESTLLDAKQKLSLLSDKRAPEFQQPLQITKTRAGMQFSCAAPIDGLNNSGYRDVWVCNSDGYVGHMCLLSLQPEPIVTLNTPVPGCNARILCICAVPAYSGPFRRKSSSKKNLHKHSVPSVAEDSPEINIEEVDDVSEPEEDATSAGYQTDSESSEEEEEEELEEEVEGEKEMEGEEAQQEKDEGSSETVFDNKPKDLYLGDSSEGKASPVSQLINLDPFTMTGNWLQDAHKSTMWLGTEDGCIHIFQCTDNIKTTKNKLKIHHGSPVYCIVYLDNKVFVSLANGDLIVYKRDSDGIWDTENPYTRTVGSVISPISRMLAVAGKLWCGCQNVMNVINPLTLRIETTFQVTTDSSRCIQCLVCAGQGVWLASQHSSKISLYHATSFEPLLEVNIAHSVAQKLQSADDIIRQHKAACLRITALLVCKDLLWVGTSAGVILTIPMPRITSTSTRGSISTPSVTGLVFGHTGHVRFLTCVELTAPSSPTTPKPRTEDEETEDKPDNLAIHDIHRRSSMAATTATMATRMLVISGGDGYEDFRNNSTNEVAGRDDSTNHLLLWQV</sequence>
<feature type="compositionally biased region" description="Basic and acidic residues" evidence="2">
    <location>
        <begin position="1314"/>
        <end position="1334"/>
    </location>
</feature>
<feature type="region of interest" description="Disordered" evidence="2">
    <location>
        <begin position="1238"/>
        <end position="1342"/>
    </location>
</feature>
<feature type="compositionally biased region" description="Basic and acidic residues" evidence="2">
    <location>
        <begin position="280"/>
        <end position="296"/>
    </location>
</feature>
<feature type="compositionally biased region" description="Basic and acidic residues" evidence="2">
    <location>
        <begin position="252"/>
        <end position="272"/>
    </location>
</feature>
<dbReference type="Proteomes" id="UP000242188">
    <property type="component" value="Unassembled WGS sequence"/>
</dbReference>
<feature type="compositionally biased region" description="Polar residues" evidence="2">
    <location>
        <begin position="526"/>
        <end position="540"/>
    </location>
</feature>
<feature type="region of interest" description="Disordered" evidence="2">
    <location>
        <begin position="343"/>
        <end position="614"/>
    </location>
</feature>
<dbReference type="SMART" id="SM00325">
    <property type="entry name" value="RhoGEF"/>
    <property type="match status" value="1"/>
</dbReference>
<dbReference type="GO" id="GO:0051496">
    <property type="term" value="P:positive regulation of stress fiber assembly"/>
    <property type="evidence" value="ECO:0007669"/>
    <property type="project" value="UniProtKB-ARBA"/>
</dbReference>
<dbReference type="PROSITE" id="PS50010">
    <property type="entry name" value="DH_2"/>
    <property type="match status" value="1"/>
</dbReference>
<dbReference type="GO" id="GO:0005085">
    <property type="term" value="F:guanyl-nucleotide exchange factor activity"/>
    <property type="evidence" value="ECO:0007669"/>
    <property type="project" value="UniProtKB-KW"/>
</dbReference>
<dbReference type="PANTHER" id="PTHR12877:SF15">
    <property type="entry name" value="RHO GUANINE NUCLEOTIDE EXCHANGE FACTOR 17"/>
    <property type="match status" value="1"/>
</dbReference>
<feature type="region of interest" description="Disordered" evidence="2">
    <location>
        <begin position="1614"/>
        <end position="1637"/>
    </location>
</feature>
<dbReference type="InterPro" id="IPR039919">
    <property type="entry name" value="ARHGEF10/ARHGEF17"/>
</dbReference>
<dbReference type="STRING" id="6573.A0A210QQY8"/>
<gene>
    <name evidence="4" type="ORF">KP79_PYT12332</name>
</gene>
<dbReference type="FunFam" id="1.20.900.10:FF:000003">
    <property type="entry name" value="Rho guanine nucleotide exchange factor 10 like"/>
    <property type="match status" value="1"/>
</dbReference>
<feature type="compositionally biased region" description="Acidic residues" evidence="2">
    <location>
        <begin position="1"/>
        <end position="18"/>
    </location>
</feature>
<feature type="compositionally biased region" description="Acidic residues" evidence="2">
    <location>
        <begin position="1288"/>
        <end position="1313"/>
    </location>
</feature>
<dbReference type="PANTHER" id="PTHR12877">
    <property type="entry name" value="RHO GUANINE NUCLEOTIDE EXCHANGE FACTOR"/>
    <property type="match status" value="1"/>
</dbReference>
<protein>
    <submittedName>
        <fullName evidence="4">Rho guanine nucleotide exchange factor 17</fullName>
    </submittedName>
</protein>
<feature type="compositionally biased region" description="Basic and acidic residues" evidence="2">
    <location>
        <begin position="209"/>
        <end position="220"/>
    </location>
</feature>
<dbReference type="GO" id="GO:0030036">
    <property type="term" value="P:actin cytoskeleton organization"/>
    <property type="evidence" value="ECO:0007669"/>
    <property type="project" value="TreeGrafter"/>
</dbReference>
<dbReference type="SUPFAM" id="SSF50998">
    <property type="entry name" value="Quinoprotein alcohol dehydrogenase-like"/>
    <property type="match status" value="1"/>
</dbReference>
<dbReference type="InterPro" id="IPR011047">
    <property type="entry name" value="Quinoprotein_ADH-like_sf"/>
</dbReference>
<dbReference type="InterPro" id="IPR035899">
    <property type="entry name" value="DBL_dom_sf"/>
</dbReference>
<feature type="region of interest" description="Disordered" evidence="2">
    <location>
        <begin position="125"/>
        <end position="322"/>
    </location>
</feature>
<dbReference type="Pfam" id="PF19056">
    <property type="entry name" value="WD40_2"/>
    <property type="match status" value="1"/>
</dbReference>
<evidence type="ECO:0000256" key="2">
    <source>
        <dbReference type="SAM" id="MobiDB-lite"/>
    </source>
</evidence>
<feature type="compositionally biased region" description="Polar residues" evidence="2">
    <location>
        <begin position="653"/>
        <end position="670"/>
    </location>
</feature>
<feature type="compositionally biased region" description="Polar residues" evidence="2">
    <location>
        <begin position="354"/>
        <end position="363"/>
    </location>
</feature>
<feature type="compositionally biased region" description="Polar residues" evidence="2">
    <location>
        <begin position="447"/>
        <end position="459"/>
    </location>
</feature>
<feature type="region of interest" description="Disordered" evidence="2">
    <location>
        <begin position="1"/>
        <end position="98"/>
    </location>
</feature>
<evidence type="ECO:0000259" key="3">
    <source>
        <dbReference type="PROSITE" id="PS50010"/>
    </source>
</evidence>
<reference evidence="4 5" key="1">
    <citation type="journal article" date="2017" name="Nat. Ecol. Evol.">
        <title>Scallop genome provides insights into evolution of bilaterian karyotype and development.</title>
        <authorList>
            <person name="Wang S."/>
            <person name="Zhang J."/>
            <person name="Jiao W."/>
            <person name="Li J."/>
            <person name="Xun X."/>
            <person name="Sun Y."/>
            <person name="Guo X."/>
            <person name="Huan P."/>
            <person name="Dong B."/>
            <person name="Zhang L."/>
            <person name="Hu X."/>
            <person name="Sun X."/>
            <person name="Wang J."/>
            <person name="Zhao C."/>
            <person name="Wang Y."/>
            <person name="Wang D."/>
            <person name="Huang X."/>
            <person name="Wang R."/>
            <person name="Lv J."/>
            <person name="Li Y."/>
            <person name="Zhang Z."/>
            <person name="Liu B."/>
            <person name="Lu W."/>
            <person name="Hui Y."/>
            <person name="Liang J."/>
            <person name="Zhou Z."/>
            <person name="Hou R."/>
            <person name="Li X."/>
            <person name="Liu Y."/>
            <person name="Li H."/>
            <person name="Ning X."/>
            <person name="Lin Y."/>
            <person name="Zhao L."/>
            <person name="Xing Q."/>
            <person name="Dou J."/>
            <person name="Li Y."/>
            <person name="Mao J."/>
            <person name="Guo H."/>
            <person name="Dou H."/>
            <person name="Li T."/>
            <person name="Mu C."/>
            <person name="Jiang W."/>
            <person name="Fu Q."/>
            <person name="Fu X."/>
            <person name="Miao Y."/>
            <person name="Liu J."/>
            <person name="Yu Q."/>
            <person name="Li R."/>
            <person name="Liao H."/>
            <person name="Li X."/>
            <person name="Kong Y."/>
            <person name="Jiang Z."/>
            <person name="Chourrout D."/>
            <person name="Li R."/>
            <person name="Bao Z."/>
        </authorList>
    </citation>
    <scope>NUCLEOTIDE SEQUENCE [LARGE SCALE GENOMIC DNA]</scope>
    <source>
        <strain evidence="4 5">PY_sf001</strain>
    </source>
</reference>
<evidence type="ECO:0000256" key="1">
    <source>
        <dbReference type="ARBA" id="ARBA00022658"/>
    </source>
</evidence>
<feature type="compositionally biased region" description="Polar residues" evidence="2">
    <location>
        <begin position="405"/>
        <end position="432"/>
    </location>
</feature>
<dbReference type="Pfam" id="PF00621">
    <property type="entry name" value="RhoGEF"/>
    <property type="match status" value="1"/>
</dbReference>
<proteinExistence type="predicted"/>
<organism evidence="4 5">
    <name type="scientific">Mizuhopecten yessoensis</name>
    <name type="common">Japanese scallop</name>
    <name type="synonym">Patinopecten yessoensis</name>
    <dbReference type="NCBI Taxonomy" id="6573"/>
    <lineage>
        <taxon>Eukaryota</taxon>
        <taxon>Metazoa</taxon>
        <taxon>Spiralia</taxon>
        <taxon>Lophotrochozoa</taxon>
        <taxon>Mollusca</taxon>
        <taxon>Bivalvia</taxon>
        <taxon>Autobranchia</taxon>
        <taxon>Pteriomorphia</taxon>
        <taxon>Pectinida</taxon>
        <taxon>Pectinoidea</taxon>
        <taxon>Pectinidae</taxon>
        <taxon>Mizuhopecten</taxon>
    </lineage>
</organism>
<name>A0A210QQY8_MIZYE</name>
<feature type="region of interest" description="Disordered" evidence="2">
    <location>
        <begin position="653"/>
        <end position="704"/>
    </location>
</feature>
<comment type="caution">
    <text evidence="4">The sequence shown here is derived from an EMBL/GenBank/DDBJ whole genome shotgun (WGS) entry which is preliminary data.</text>
</comment>
<feature type="compositionally biased region" description="Acidic residues" evidence="2">
    <location>
        <begin position="27"/>
        <end position="56"/>
    </location>
</feature>
<feature type="compositionally biased region" description="Basic and acidic residues" evidence="2">
    <location>
        <begin position="87"/>
        <end position="98"/>
    </location>
</feature>
<keyword evidence="5" id="KW-1185">Reference proteome</keyword>
<dbReference type="InterPro" id="IPR000219">
    <property type="entry name" value="DH_dom"/>
</dbReference>
<evidence type="ECO:0000313" key="5">
    <source>
        <dbReference type="Proteomes" id="UP000242188"/>
    </source>
</evidence>
<feature type="compositionally biased region" description="Acidic residues" evidence="2">
    <location>
        <begin position="1259"/>
        <end position="1278"/>
    </location>
</feature>
<dbReference type="SUPFAM" id="SSF48065">
    <property type="entry name" value="DBL homology domain (DH-domain)"/>
    <property type="match status" value="1"/>
</dbReference>
<feature type="compositionally biased region" description="Basic residues" evidence="2">
    <location>
        <begin position="1238"/>
        <end position="1252"/>
    </location>
</feature>
<accession>A0A210QQY8</accession>
<feature type="domain" description="DH" evidence="3">
    <location>
        <begin position="748"/>
        <end position="934"/>
    </location>
</feature>
<dbReference type="CDD" id="cd00160">
    <property type="entry name" value="RhoGEF"/>
    <property type="match status" value="1"/>
</dbReference>
<dbReference type="InterPro" id="IPR015943">
    <property type="entry name" value="WD40/YVTN_repeat-like_dom_sf"/>
</dbReference>
<dbReference type="Gene3D" id="1.20.900.10">
    <property type="entry name" value="Dbl homology (DH) domain"/>
    <property type="match status" value="1"/>
</dbReference>
<keyword evidence="1" id="KW-0344">Guanine-nucleotide releasing factor</keyword>
<dbReference type="OrthoDB" id="4066896at2759"/>